<gene>
    <name evidence="2" type="ORF">KK488_11960</name>
</gene>
<keyword evidence="1" id="KW-0472">Membrane</keyword>
<accession>A0A9X1DCT5</accession>
<comment type="caution">
    <text evidence="2">The sequence shown here is derived from an EMBL/GenBank/DDBJ whole genome shotgun (WGS) entry which is preliminary data.</text>
</comment>
<name>A0A9X1DCT5_9SPHN</name>
<keyword evidence="3" id="KW-1185">Reference proteome</keyword>
<feature type="transmembrane region" description="Helical" evidence="1">
    <location>
        <begin position="7"/>
        <end position="29"/>
    </location>
</feature>
<proteinExistence type="predicted"/>
<protein>
    <submittedName>
        <fullName evidence="2">Uncharacterized protein</fullName>
    </submittedName>
</protein>
<keyword evidence="1" id="KW-0812">Transmembrane</keyword>
<evidence type="ECO:0000256" key="1">
    <source>
        <dbReference type="SAM" id="Phobius"/>
    </source>
</evidence>
<evidence type="ECO:0000313" key="3">
    <source>
        <dbReference type="Proteomes" id="UP001138757"/>
    </source>
</evidence>
<reference evidence="2" key="1">
    <citation type="submission" date="2021-05" db="EMBL/GenBank/DDBJ databases">
        <title>Genome of Sphingobium sp. strain.</title>
        <authorList>
            <person name="Fan R."/>
        </authorList>
    </citation>
    <scope>NUCLEOTIDE SEQUENCE</scope>
    <source>
        <strain evidence="2">H33</strain>
    </source>
</reference>
<organism evidence="2 3">
    <name type="scientific">Sphingobium nicotianae</name>
    <dbReference type="NCBI Taxonomy" id="2782607"/>
    <lineage>
        <taxon>Bacteria</taxon>
        <taxon>Pseudomonadati</taxon>
        <taxon>Pseudomonadota</taxon>
        <taxon>Alphaproteobacteria</taxon>
        <taxon>Sphingomonadales</taxon>
        <taxon>Sphingomonadaceae</taxon>
        <taxon>Sphingobium</taxon>
    </lineage>
</organism>
<dbReference type="EMBL" id="JAHGAW010000007">
    <property type="protein sequence ID" value="MBT2187658.1"/>
    <property type="molecule type" value="Genomic_DNA"/>
</dbReference>
<feature type="transmembrane region" description="Helical" evidence="1">
    <location>
        <begin position="41"/>
        <end position="61"/>
    </location>
</feature>
<dbReference type="Proteomes" id="UP001138757">
    <property type="component" value="Unassembled WGS sequence"/>
</dbReference>
<keyword evidence="1" id="KW-1133">Transmembrane helix</keyword>
<sequence>MSLGRKALVILAAYVATVLVLIPMIWAIIYLLSFAPSAPKIVVYVALAICVMTGVGLLRWFRVRIESRMQ</sequence>
<evidence type="ECO:0000313" key="2">
    <source>
        <dbReference type="EMBL" id="MBT2187658.1"/>
    </source>
</evidence>
<dbReference type="AlphaFoldDB" id="A0A9X1DCT5"/>
<dbReference type="RefSeq" id="WP_214623810.1">
    <property type="nucleotide sequence ID" value="NZ_JAHGAW010000007.1"/>
</dbReference>